<keyword evidence="3" id="KW-1185">Reference proteome</keyword>
<evidence type="ECO:0000256" key="1">
    <source>
        <dbReference type="SAM" id="Phobius"/>
    </source>
</evidence>
<sequence>MPLRIYLSIASPSSLNAKPPSACEETRSKWNRRMKWMKMIKGHQSGQSSRRGISWVVPPGADLMRAMLYFFLLTSRGWRGFLFAFLSFFAMPRRMSNQVQAALQ</sequence>
<organism evidence="2 3">
    <name type="scientific">Sodiomyces alkalinus (strain CBS 110278 / VKM F-3762 / F11)</name>
    <name type="common">Alkaliphilic filamentous fungus</name>
    <dbReference type="NCBI Taxonomy" id="1314773"/>
    <lineage>
        <taxon>Eukaryota</taxon>
        <taxon>Fungi</taxon>
        <taxon>Dikarya</taxon>
        <taxon>Ascomycota</taxon>
        <taxon>Pezizomycotina</taxon>
        <taxon>Sordariomycetes</taxon>
        <taxon>Hypocreomycetidae</taxon>
        <taxon>Glomerellales</taxon>
        <taxon>Plectosphaerellaceae</taxon>
        <taxon>Sodiomyces</taxon>
    </lineage>
</organism>
<protein>
    <submittedName>
        <fullName evidence="2">Uncharacterized protein</fullName>
    </submittedName>
</protein>
<keyword evidence="1" id="KW-0472">Membrane</keyword>
<dbReference type="AlphaFoldDB" id="A0A3N2Q217"/>
<feature type="transmembrane region" description="Helical" evidence="1">
    <location>
        <begin position="66"/>
        <end position="90"/>
    </location>
</feature>
<keyword evidence="1" id="KW-0812">Transmembrane</keyword>
<reference evidence="2 3" key="1">
    <citation type="journal article" date="2018" name="Mol. Ecol.">
        <title>The obligate alkalophilic soda-lake fungus Sodiomyces alkalinus has shifted to a protein diet.</title>
        <authorList>
            <person name="Grum-Grzhimaylo A.A."/>
            <person name="Falkoski D.L."/>
            <person name="van den Heuvel J."/>
            <person name="Valero-Jimenez C.A."/>
            <person name="Min B."/>
            <person name="Choi I.G."/>
            <person name="Lipzen A."/>
            <person name="Daum C.G."/>
            <person name="Aanen D.K."/>
            <person name="Tsang A."/>
            <person name="Henrissat B."/>
            <person name="Bilanenko E.N."/>
            <person name="de Vries R.P."/>
            <person name="van Kan J.A.L."/>
            <person name="Grigoriev I.V."/>
            <person name="Debets A.J.M."/>
        </authorList>
    </citation>
    <scope>NUCLEOTIDE SEQUENCE [LARGE SCALE GENOMIC DNA]</scope>
    <source>
        <strain evidence="2 3">F11</strain>
    </source>
</reference>
<dbReference type="Proteomes" id="UP000272025">
    <property type="component" value="Unassembled WGS sequence"/>
</dbReference>
<evidence type="ECO:0000313" key="3">
    <source>
        <dbReference type="Proteomes" id="UP000272025"/>
    </source>
</evidence>
<accession>A0A3N2Q217</accession>
<gene>
    <name evidence="2" type="ORF">SODALDRAFT_103234</name>
</gene>
<dbReference type="GeneID" id="39574948"/>
<dbReference type="RefSeq" id="XP_028468524.1">
    <property type="nucleotide sequence ID" value="XM_028606470.1"/>
</dbReference>
<name>A0A3N2Q217_SODAK</name>
<evidence type="ECO:0000313" key="2">
    <source>
        <dbReference type="EMBL" id="ROT40718.1"/>
    </source>
</evidence>
<proteinExistence type="predicted"/>
<keyword evidence="1" id="KW-1133">Transmembrane helix</keyword>
<dbReference type="EMBL" id="ML119052">
    <property type="protein sequence ID" value="ROT40718.1"/>
    <property type="molecule type" value="Genomic_DNA"/>
</dbReference>